<evidence type="ECO:0000313" key="4">
    <source>
        <dbReference type="EMBL" id="CEM62955.1"/>
    </source>
</evidence>
<organism evidence="4 5">
    <name type="scientific">Treponema phagedenis</name>
    <dbReference type="NCBI Taxonomy" id="162"/>
    <lineage>
        <taxon>Bacteria</taxon>
        <taxon>Pseudomonadati</taxon>
        <taxon>Spirochaetota</taxon>
        <taxon>Spirochaetia</taxon>
        <taxon>Spirochaetales</taxon>
        <taxon>Treponemataceae</taxon>
        <taxon>Treponema</taxon>
    </lineage>
</organism>
<name>A0A0B7H144_TREPH</name>
<feature type="domain" description="Glycosyl hydrolase family 95 catalytic" evidence="3">
    <location>
        <begin position="318"/>
        <end position="713"/>
    </location>
</feature>
<protein>
    <submittedName>
        <fullName evidence="4">Uncharacterized protein</fullName>
    </submittedName>
</protein>
<dbReference type="OrthoDB" id="9802600at2"/>
<feature type="signal peptide" evidence="1">
    <location>
        <begin position="1"/>
        <end position="26"/>
    </location>
</feature>
<keyword evidence="1" id="KW-0732">Signal</keyword>
<evidence type="ECO:0000259" key="3">
    <source>
        <dbReference type="Pfam" id="PF22124"/>
    </source>
</evidence>
<reference evidence="5" key="1">
    <citation type="submission" date="2015-01" db="EMBL/GenBank/DDBJ databases">
        <authorList>
            <person name="Manzoor Shahid"/>
            <person name="Zubair Saima"/>
        </authorList>
    </citation>
    <scope>NUCLEOTIDE SEQUENCE [LARGE SCALE GENOMIC DNA]</scope>
    <source>
        <strain evidence="5">V1</strain>
    </source>
</reference>
<feature type="domain" description="Glycosyl hydrolase family 95 N-terminal" evidence="2">
    <location>
        <begin position="42"/>
        <end position="296"/>
    </location>
</feature>
<evidence type="ECO:0000256" key="1">
    <source>
        <dbReference type="SAM" id="SignalP"/>
    </source>
</evidence>
<dbReference type="PANTHER" id="PTHR31084">
    <property type="entry name" value="ALPHA-L-FUCOSIDASE 2"/>
    <property type="match status" value="1"/>
</dbReference>
<dbReference type="Gene3D" id="2.70.98.50">
    <property type="entry name" value="putative glycoside hydrolase family protein from bacillus halodurans"/>
    <property type="match status" value="1"/>
</dbReference>
<dbReference type="GeneID" id="57753370"/>
<dbReference type="InterPro" id="IPR016518">
    <property type="entry name" value="Alpha-L-fucosidase"/>
</dbReference>
<dbReference type="InterPro" id="IPR054363">
    <property type="entry name" value="GH95_cat"/>
</dbReference>
<dbReference type="Gene3D" id="1.50.10.10">
    <property type="match status" value="1"/>
</dbReference>
<sequence>MMQTKKAKCIIRVLFLLCLTRTHLFAKEKNQSLGIRDMKLYYTKAAEQTAEGWEQKSLPIGNGFIGASIFGGIRREYLHLNEKTLWTGGPCKKRPNYSGGNKTGVDENGYTPADYFAKIRTLFSEGKDAEAAALCDKLVGEKASEGYGAYQSFGKFFIDFYYSAHTALSEPPAEIKAYRRELDLNQALVEVRYQYNTTEYRRMYFANYPSNVLAGKITASNPVLHCSVHFESDQGGSISYTQNGFTLSGKVEDNDLEFLLRCRIRTDGITTCSDKGISITQASFLEFFLCSATDYSDSYPKYRTGFPPHIDEANLNKSFDALLAEHIKDYCPLFDRCRLNIGQDSEPDMPTDVLLSEYKNGKFSRKLEDLLFQYGRYLLLSSSREKNILPANLQGMWNNSNSPPWASDYHLNINLQMNYWLACVTGLPECCIPLVKYVAALEKPAERTAKAYTGLDGGLMIHTQNTPFGWTCPGWSFDWGWSPAAFPWILQNLWQYYCASGDFTRLKEIIYPLFKKEMQFYTAVLVFDKKQNRLVSSPTYSPEHGPRTNGNTYEQSLIWELFKQGIEAAKLCGEKKALIAQWKKVQENLKPIVIGKSGQILEWYTEEELGSIGEKHHRHISHLLGVYPGTLITKEDTDLAAAAKRSLEARGDKSTGWAMAQRILTWARLGEGKRAYAILQTMIQTCIYDNLLATHPPFQIDGNFGLTAAIAELFLHCADSLPDEWQGATLHTAKQ</sequence>
<dbReference type="SUPFAM" id="SSF48208">
    <property type="entry name" value="Six-hairpin glycosidases"/>
    <property type="match status" value="1"/>
</dbReference>
<gene>
    <name evidence="4" type="ORF">TPHV1_510022</name>
</gene>
<dbReference type="GO" id="GO:0005975">
    <property type="term" value="P:carbohydrate metabolic process"/>
    <property type="evidence" value="ECO:0007669"/>
    <property type="project" value="InterPro"/>
</dbReference>
<dbReference type="InterPro" id="IPR012341">
    <property type="entry name" value="6hp_glycosidase-like_sf"/>
</dbReference>
<proteinExistence type="predicted"/>
<dbReference type="GO" id="GO:0004560">
    <property type="term" value="F:alpha-L-fucosidase activity"/>
    <property type="evidence" value="ECO:0007669"/>
    <property type="project" value="InterPro"/>
</dbReference>
<dbReference type="RefSeq" id="WP_024752395.1">
    <property type="nucleotide sequence ID" value="NZ_CDNC01000047.1"/>
</dbReference>
<dbReference type="PIRSF" id="PIRSF007663">
    <property type="entry name" value="UCP007663"/>
    <property type="match status" value="1"/>
</dbReference>
<dbReference type="PANTHER" id="PTHR31084:SF19">
    <property type="entry name" value="GLYCOSYL HYDROLASE FAMILY 95 N-TERMINAL DOMAIN-CONTAINING PROTEIN"/>
    <property type="match status" value="1"/>
</dbReference>
<dbReference type="EMBL" id="CDNC01000047">
    <property type="protein sequence ID" value="CEM62955.1"/>
    <property type="molecule type" value="Genomic_DNA"/>
</dbReference>
<dbReference type="InterPro" id="IPR027414">
    <property type="entry name" value="GH95_N_dom"/>
</dbReference>
<dbReference type="Pfam" id="PF22124">
    <property type="entry name" value="Glyco_hydro_95_cat"/>
    <property type="match status" value="1"/>
</dbReference>
<evidence type="ECO:0000259" key="2">
    <source>
        <dbReference type="Pfam" id="PF14498"/>
    </source>
</evidence>
<keyword evidence="5" id="KW-1185">Reference proteome</keyword>
<accession>A0A0B7H144</accession>
<evidence type="ECO:0000313" key="5">
    <source>
        <dbReference type="Proteomes" id="UP000042527"/>
    </source>
</evidence>
<dbReference type="AlphaFoldDB" id="A0A0B7H144"/>
<dbReference type="Pfam" id="PF14498">
    <property type="entry name" value="Glyco_hyd_65N_2"/>
    <property type="match status" value="1"/>
</dbReference>
<feature type="chain" id="PRO_5002115661" evidence="1">
    <location>
        <begin position="27"/>
        <end position="735"/>
    </location>
</feature>
<dbReference type="InterPro" id="IPR008928">
    <property type="entry name" value="6-hairpin_glycosidase_sf"/>
</dbReference>
<dbReference type="Proteomes" id="UP000042527">
    <property type="component" value="Unassembled WGS sequence"/>
</dbReference>